<keyword evidence="7 15" id="KW-0347">Helicase</keyword>
<dbReference type="GO" id="GO:0003724">
    <property type="term" value="F:RNA helicase activity"/>
    <property type="evidence" value="ECO:0007669"/>
    <property type="project" value="UniProtKB-EC"/>
</dbReference>
<comment type="catalytic activity">
    <reaction evidence="11">
        <text>ATP + H2O = ADP + phosphate + H(+)</text>
        <dbReference type="Rhea" id="RHEA:13065"/>
        <dbReference type="ChEBI" id="CHEBI:15377"/>
        <dbReference type="ChEBI" id="CHEBI:15378"/>
        <dbReference type="ChEBI" id="CHEBI:30616"/>
        <dbReference type="ChEBI" id="CHEBI:43474"/>
        <dbReference type="ChEBI" id="CHEBI:456216"/>
        <dbReference type="EC" id="3.6.4.13"/>
    </reaction>
</comment>
<proteinExistence type="evidence at transcript level"/>
<dbReference type="Pfam" id="PF21634">
    <property type="entry name" value="MOV-10_beta-barrel"/>
    <property type="match status" value="1"/>
</dbReference>
<dbReference type="GO" id="GO:0036464">
    <property type="term" value="C:cytoplasmic ribonucleoprotein granule"/>
    <property type="evidence" value="ECO:0007669"/>
    <property type="project" value="UniProtKB-SubCell"/>
</dbReference>
<accession>A0A6F9DKD2</accession>
<dbReference type="GO" id="GO:0003723">
    <property type="term" value="F:RNA binding"/>
    <property type="evidence" value="ECO:0007669"/>
    <property type="project" value="UniProtKB-KW"/>
</dbReference>
<evidence type="ECO:0000256" key="2">
    <source>
        <dbReference type="ARBA" id="ARBA00005601"/>
    </source>
</evidence>
<sequence length="982" mass="110955">MSVFQFGQNYKIILQKNKQSMTSLLYFVISINQPVSQARKEHNVSLSDRDLNSFLKWYNQLDSEPVNNNQPFMVVCNTIKQEQTERKNVDGKVTKAFGNGYGLVDHHIYFSMKDVKGFDNNDCPSVGDLVHVEAEKCRSDGGWTAFTVVSLKHNAGWNENDDSNFRIPTHYEEQGTLIGVLTSLNHDKKHFGTIENDIKFEASELVPNYNPNIGDWVKSQVVPGGIALKVEPLRVKEITGVVTYTCVEDRCFTRGAINNEISFDKKSCKKNYCPRRGDEVMSSIMECKLGRFTWRAIEIDLIQRKSQCKTTVKSMKKTTWVLCGDKPRFSEQNTSLPSFLPQFSVPEIITTCLDSGGNLLAVRPVLKQLLTAANYAAKFSTLLHLEEISLQREIDALQMHDITLTIQGEFLSLVIPGISDGRPCLAVGDSLILDDPASVSGPEYRGFIHHICVDTEEVFLKFHQQLHIDFDEAVKYNVSFNFSRLPFRRCHLAVQHAKQHFASNSLFSNGTVKKIVACCNIQFQKQDNGNFKLVSKQKNNQKQKYTSFNNPKLNDRQRKAVFRILRGEAYEKPYVLFGPPGTGKTVTLVEAVLQILQHNPSCRLLLCAPSNSAVDLLCERLHASGHVTPKMMVRFNAFRRPASAVPDCIQPYCHPKDSLQVISRYKIVLSTCVNAGMFYTLQLRSDHFTHVCVDESGQATEPECLIPIGLCPKGQIVLVGDPQQLGAVLRSPYAIHYQLGISLLERLMSQDIYQYDASKYIEGYNELLVTKLVKNYRSHPAILSLPSKLFYHDELKPCADESLKTALCSWNLLPVQDFPVFFHAIMGKEFKEGGCQSFFNPSEIVQVVQYTKQLLISRLNVLPSDIGIITPYRKQVEKLRLMLKSLKITGIKVGSVEEFQGQEKKVVIVSTVRSRTASELSDNDGCLRSILGFVSNAKRFNVAITRAQSLLVVVGNPIVLKKDDFWRSFLEYCIQHKAYINC</sequence>
<dbReference type="FunFam" id="3.40.50.300:FF:000608">
    <property type="entry name" value="Mov10 RISC complex RNA helicase"/>
    <property type="match status" value="1"/>
</dbReference>
<evidence type="ECO:0000259" key="14">
    <source>
        <dbReference type="Pfam" id="PF21634"/>
    </source>
</evidence>
<dbReference type="GO" id="GO:0016787">
    <property type="term" value="F:hydrolase activity"/>
    <property type="evidence" value="ECO:0007669"/>
    <property type="project" value="UniProtKB-KW"/>
</dbReference>
<name>A0A6F9DKD2_9ASCI</name>
<dbReference type="Pfam" id="PF13086">
    <property type="entry name" value="AAA_11"/>
    <property type="match status" value="2"/>
</dbReference>
<dbReference type="CDD" id="cd18808">
    <property type="entry name" value="SF1_C_Upf1"/>
    <property type="match status" value="1"/>
</dbReference>
<gene>
    <name evidence="15" type="primary">Mov10l1</name>
</gene>
<comment type="subcellular location">
    <subcellularLocation>
        <location evidence="1">Cytoplasm</location>
        <location evidence="1">Cytoplasmic ribonucleoprotein granule</location>
    </subcellularLocation>
</comment>
<evidence type="ECO:0000256" key="4">
    <source>
        <dbReference type="ARBA" id="ARBA00022490"/>
    </source>
</evidence>
<evidence type="ECO:0000256" key="9">
    <source>
        <dbReference type="ARBA" id="ARBA00022884"/>
    </source>
</evidence>
<feature type="domain" description="DNA2/NAM7 helicase helicase" evidence="12">
    <location>
        <begin position="660"/>
        <end position="731"/>
    </location>
</feature>
<dbReference type="PANTHER" id="PTHR45418">
    <property type="entry name" value="CANCER/TESTIS ANTIGEN 55"/>
    <property type="match status" value="1"/>
</dbReference>
<feature type="domain" description="DNA2/NAM7 helicase helicase" evidence="12">
    <location>
        <begin position="552"/>
        <end position="626"/>
    </location>
</feature>
<organism evidence="15">
    <name type="scientific">Phallusia mammillata</name>
    <dbReference type="NCBI Taxonomy" id="59560"/>
    <lineage>
        <taxon>Eukaryota</taxon>
        <taxon>Metazoa</taxon>
        <taxon>Chordata</taxon>
        <taxon>Tunicata</taxon>
        <taxon>Ascidiacea</taxon>
        <taxon>Phlebobranchia</taxon>
        <taxon>Ascidiidae</taxon>
        <taxon>Phallusia</taxon>
    </lineage>
</organism>
<dbReference type="PANTHER" id="PTHR45418:SF1">
    <property type="entry name" value="CANCER_TESTIS ANTIGEN 55"/>
    <property type="match status" value="1"/>
</dbReference>
<evidence type="ECO:0000256" key="1">
    <source>
        <dbReference type="ARBA" id="ARBA00004331"/>
    </source>
</evidence>
<protein>
    <recommendedName>
        <fullName evidence="3">RNA helicase</fullName>
        <ecNumber evidence="3">3.6.4.13</ecNumber>
    </recommendedName>
</protein>
<dbReference type="SUPFAM" id="SSF52540">
    <property type="entry name" value="P-loop containing nucleoside triphosphate hydrolases"/>
    <property type="match status" value="1"/>
</dbReference>
<dbReference type="Pfam" id="PF13087">
    <property type="entry name" value="AAA_12"/>
    <property type="match status" value="1"/>
</dbReference>
<dbReference type="InterPro" id="IPR041677">
    <property type="entry name" value="DNA2/NAM7_AAA_11"/>
</dbReference>
<keyword evidence="5" id="KW-0547">Nucleotide-binding</keyword>
<dbReference type="InterPro" id="IPR047187">
    <property type="entry name" value="SF1_C_Upf1"/>
</dbReference>
<dbReference type="InterPro" id="IPR027417">
    <property type="entry name" value="P-loop_NTPase"/>
</dbReference>
<evidence type="ECO:0000256" key="7">
    <source>
        <dbReference type="ARBA" id="ARBA00022806"/>
    </source>
</evidence>
<dbReference type="EMBL" id="LR788052">
    <property type="protein sequence ID" value="CAB3263914.1"/>
    <property type="molecule type" value="mRNA"/>
</dbReference>
<dbReference type="GO" id="GO:0005524">
    <property type="term" value="F:ATP binding"/>
    <property type="evidence" value="ECO:0007669"/>
    <property type="project" value="UniProtKB-KW"/>
</dbReference>
<evidence type="ECO:0000256" key="3">
    <source>
        <dbReference type="ARBA" id="ARBA00012552"/>
    </source>
</evidence>
<evidence type="ECO:0000256" key="11">
    <source>
        <dbReference type="ARBA" id="ARBA00047984"/>
    </source>
</evidence>
<evidence type="ECO:0000256" key="8">
    <source>
        <dbReference type="ARBA" id="ARBA00022840"/>
    </source>
</evidence>
<keyword evidence="6" id="KW-0378">Hydrolase</keyword>
<evidence type="ECO:0000256" key="5">
    <source>
        <dbReference type="ARBA" id="ARBA00022741"/>
    </source>
</evidence>
<feature type="domain" description="Helicase MOV-10-like beta-barrel" evidence="14">
    <location>
        <begin position="398"/>
        <end position="480"/>
    </location>
</feature>
<evidence type="ECO:0000259" key="13">
    <source>
        <dbReference type="Pfam" id="PF13087"/>
    </source>
</evidence>
<dbReference type="InterPro" id="IPR049080">
    <property type="entry name" value="MOV-10-like_beta-barrel"/>
</dbReference>
<dbReference type="AlphaFoldDB" id="A0A6F9DKD2"/>
<comment type="similarity">
    <text evidence="2">Belongs to the DNA2/NAM7 helicase family. SDE3 subfamily.</text>
</comment>
<evidence type="ECO:0000259" key="12">
    <source>
        <dbReference type="Pfam" id="PF13086"/>
    </source>
</evidence>
<dbReference type="GO" id="GO:0031047">
    <property type="term" value="P:regulatory ncRNA-mediated gene silencing"/>
    <property type="evidence" value="ECO:0007669"/>
    <property type="project" value="UniProtKB-KW"/>
</dbReference>
<keyword evidence="8" id="KW-0067">ATP-binding</keyword>
<evidence type="ECO:0000313" key="15">
    <source>
        <dbReference type="EMBL" id="CAB3263914.1"/>
    </source>
</evidence>
<dbReference type="InterPro" id="IPR041679">
    <property type="entry name" value="DNA2/NAM7-like_C"/>
</dbReference>
<dbReference type="Gene3D" id="3.40.50.300">
    <property type="entry name" value="P-loop containing nucleotide triphosphate hydrolases"/>
    <property type="match status" value="2"/>
</dbReference>
<keyword evidence="4" id="KW-0963">Cytoplasm</keyword>
<evidence type="ECO:0000256" key="10">
    <source>
        <dbReference type="ARBA" id="ARBA00023158"/>
    </source>
</evidence>
<feature type="domain" description="DNA2/NAM7 helicase-like C-terminal" evidence="13">
    <location>
        <begin position="741"/>
        <end position="956"/>
    </location>
</feature>
<keyword evidence="9" id="KW-0694">RNA-binding</keyword>
<reference evidence="15" key="1">
    <citation type="submission" date="2020-04" db="EMBL/GenBank/DDBJ databases">
        <authorList>
            <person name="Neveu A P."/>
        </authorList>
    </citation>
    <scope>NUCLEOTIDE SEQUENCE</scope>
    <source>
        <tissue evidence="15">Whole embryo</tissue>
    </source>
</reference>
<keyword evidence="10" id="KW-0943">RNA-mediated gene silencing</keyword>
<evidence type="ECO:0000256" key="6">
    <source>
        <dbReference type="ARBA" id="ARBA00022801"/>
    </source>
</evidence>
<dbReference type="EC" id="3.6.4.13" evidence="3"/>